<reference evidence="2" key="1">
    <citation type="submission" date="2022-11" db="EMBL/GenBank/DDBJ databases">
        <title>Minimal conservation of predation-associated metabolite biosynthetic gene clusters underscores biosynthetic potential of Myxococcota including descriptions for ten novel species: Archangium lansinium sp. nov., Myxococcus landrumus sp. nov., Nannocystis bai.</title>
        <authorList>
            <person name="Ahearne A."/>
            <person name="Stevens C."/>
            <person name="Phillips K."/>
        </authorList>
    </citation>
    <scope>NUCLEOTIDE SEQUENCE</scope>
    <source>
        <strain evidence="2">Na p29</strain>
    </source>
</reference>
<sequence length="344" mass="36936">MRSDPLAGFFTADAAAILGAQDRLAAADEPRARVVHPGPVPFLPGMRTARAGLWSEPFFGPIEARDPAAWGVIELPVAVVHPGLVPAIAAALGLREVEVRAVAAMTAWLDAEGRVRTPPGHPGVDSGLDTWLHAWPPDPPDRELRRLEAACDPGYADRLVEVYAALGIDAEVVERDDESWQDEAYANTGPAALAAALAARVGPEAAARLLVGRVPVPPVVERPLERRPGGVLVAGARSGSLAELLRAAVRLGRLIELHAPPIIEHHDTLVVQRALQAVLAAWDASEAPAPTCDRELPAAARGPNEAPVWPVPETHAQRRRRAGWRSWPPTGRCWRHRRRASRST</sequence>
<protein>
    <submittedName>
        <fullName evidence="2">Uncharacterized protein</fullName>
    </submittedName>
</protein>
<comment type="caution">
    <text evidence="2">The sequence shown here is derived from an EMBL/GenBank/DDBJ whole genome shotgun (WGS) entry which is preliminary data.</text>
</comment>
<dbReference type="RefSeq" id="WP_267778310.1">
    <property type="nucleotide sequence ID" value="NZ_JAPNKE010000002.1"/>
</dbReference>
<keyword evidence="3" id="KW-1185">Reference proteome</keyword>
<name>A0A9X3F192_9BACT</name>
<dbReference type="Proteomes" id="UP001150924">
    <property type="component" value="Unassembled WGS sequence"/>
</dbReference>
<organism evidence="2 3">
    <name type="scientific">Nannocystis pusilla</name>
    <dbReference type="NCBI Taxonomy" id="889268"/>
    <lineage>
        <taxon>Bacteria</taxon>
        <taxon>Pseudomonadati</taxon>
        <taxon>Myxococcota</taxon>
        <taxon>Polyangia</taxon>
        <taxon>Nannocystales</taxon>
        <taxon>Nannocystaceae</taxon>
        <taxon>Nannocystis</taxon>
    </lineage>
</organism>
<accession>A0A9X3F192</accession>
<feature type="compositionally biased region" description="Basic residues" evidence="1">
    <location>
        <begin position="333"/>
        <end position="344"/>
    </location>
</feature>
<evidence type="ECO:0000313" key="3">
    <source>
        <dbReference type="Proteomes" id="UP001150924"/>
    </source>
</evidence>
<feature type="region of interest" description="Disordered" evidence="1">
    <location>
        <begin position="300"/>
        <end position="344"/>
    </location>
</feature>
<dbReference type="EMBL" id="JAPNKE010000002">
    <property type="protein sequence ID" value="MCY1014078.1"/>
    <property type="molecule type" value="Genomic_DNA"/>
</dbReference>
<evidence type="ECO:0000313" key="2">
    <source>
        <dbReference type="EMBL" id="MCY1014078.1"/>
    </source>
</evidence>
<dbReference type="AlphaFoldDB" id="A0A9X3F192"/>
<evidence type="ECO:0000256" key="1">
    <source>
        <dbReference type="SAM" id="MobiDB-lite"/>
    </source>
</evidence>
<gene>
    <name evidence="2" type="ORF">OV079_52890</name>
</gene>
<proteinExistence type="predicted"/>